<dbReference type="AlphaFoldDB" id="A0A1T5LML6"/>
<dbReference type="Gene3D" id="3.40.30.10">
    <property type="entry name" value="Glutaredoxin"/>
    <property type="match status" value="1"/>
</dbReference>
<accession>A0A1T5LML6</accession>
<dbReference type="InterPro" id="IPR000257">
    <property type="entry name" value="Uroporphyrinogen_deCOase"/>
</dbReference>
<name>A0A1T5LML6_9FIRM</name>
<keyword evidence="3" id="KW-1185">Reference proteome</keyword>
<evidence type="ECO:0000313" key="2">
    <source>
        <dbReference type="EMBL" id="SKC77095.1"/>
    </source>
</evidence>
<evidence type="ECO:0000313" key="3">
    <source>
        <dbReference type="Proteomes" id="UP000190285"/>
    </source>
</evidence>
<dbReference type="RefSeq" id="WP_079492793.1">
    <property type="nucleotide sequence ID" value="NZ_FUZT01000007.1"/>
</dbReference>
<organism evidence="2 3">
    <name type="scientific">Maledivibacter halophilus</name>
    <dbReference type="NCBI Taxonomy" id="36842"/>
    <lineage>
        <taxon>Bacteria</taxon>
        <taxon>Bacillati</taxon>
        <taxon>Bacillota</taxon>
        <taxon>Clostridia</taxon>
        <taxon>Peptostreptococcales</taxon>
        <taxon>Caminicellaceae</taxon>
        <taxon>Maledivibacter</taxon>
    </lineage>
</organism>
<dbReference type="InterPro" id="IPR038071">
    <property type="entry name" value="UROD/MetE-like_sf"/>
</dbReference>
<dbReference type="EMBL" id="FUZT01000007">
    <property type="protein sequence ID" value="SKC77095.1"/>
    <property type="molecule type" value="Genomic_DNA"/>
</dbReference>
<sequence>MQPKERLFKTLKGEPVDRVAWVPFAGVHSGFLKGYAADEVLQDADKLYESLMEVNRLYKPDGQPVIFDLQLEAECLGCELQWEKNSPPSIKTHPLDGDEEEPPVIPCECTIPTPESGRFPIVLDVMRRMKESVGDTTALYGLITGPFTLASHLRGNNIFTDMFDFDEETEELLNYCSKVAKATAGYMIDAGMDVIAVVDPLISQISSNHFEEYMTKPFTEVFDYIRERGAYSSFFVCGDATRNLEVMCETKPDSMSIDENVDLQVALEIGRKHGVVVGGNIPLTTVMLNGNQMDNMKFVVDLLDNMEDKSGFILAPGCDMPYATPIDNAIGVAQAVIETDSVREMVKNYVGEEIDTSGVVIPDYENLDKPLMEVFTLDPLSCAACTYMFRVAQEAKDAFGDKIDMVEYRITEKENIARVKKMEVKKLPSIYINGELEFSSIIPSKSKLEDALNAAMK</sequence>
<dbReference type="PANTHER" id="PTHR47099:SF1">
    <property type="entry name" value="METHYLCOBAMIDE:COM METHYLTRANSFERASE MTBA"/>
    <property type="match status" value="1"/>
</dbReference>
<reference evidence="2 3" key="1">
    <citation type="submission" date="2017-02" db="EMBL/GenBank/DDBJ databases">
        <authorList>
            <person name="Peterson S.W."/>
        </authorList>
    </citation>
    <scope>NUCLEOTIDE SEQUENCE [LARGE SCALE GENOMIC DNA]</scope>
    <source>
        <strain evidence="2 3">M1</strain>
    </source>
</reference>
<dbReference type="SUPFAM" id="SSF52833">
    <property type="entry name" value="Thioredoxin-like"/>
    <property type="match status" value="1"/>
</dbReference>
<dbReference type="SUPFAM" id="SSF51726">
    <property type="entry name" value="UROD/MetE-like"/>
    <property type="match status" value="1"/>
</dbReference>
<dbReference type="STRING" id="36842.SAMN02194393_03093"/>
<dbReference type="GO" id="GO:0006779">
    <property type="term" value="P:porphyrin-containing compound biosynthetic process"/>
    <property type="evidence" value="ECO:0007669"/>
    <property type="project" value="InterPro"/>
</dbReference>
<protein>
    <submittedName>
        <fullName evidence="2">Uroporphyrinogen decarboxylase</fullName>
    </submittedName>
</protein>
<proteinExistence type="predicted"/>
<dbReference type="GO" id="GO:0004853">
    <property type="term" value="F:uroporphyrinogen decarboxylase activity"/>
    <property type="evidence" value="ECO:0007669"/>
    <property type="project" value="InterPro"/>
</dbReference>
<dbReference type="Proteomes" id="UP000190285">
    <property type="component" value="Unassembled WGS sequence"/>
</dbReference>
<evidence type="ECO:0000259" key="1">
    <source>
        <dbReference type="Pfam" id="PF01208"/>
    </source>
</evidence>
<dbReference type="PANTHER" id="PTHR47099">
    <property type="entry name" value="METHYLCOBAMIDE:COM METHYLTRANSFERASE MTBA"/>
    <property type="match status" value="1"/>
</dbReference>
<dbReference type="InterPro" id="IPR036249">
    <property type="entry name" value="Thioredoxin-like_sf"/>
</dbReference>
<dbReference type="InterPro" id="IPR052024">
    <property type="entry name" value="Methanogen_methyltrans"/>
</dbReference>
<gene>
    <name evidence="2" type="ORF">SAMN02194393_03093</name>
</gene>
<feature type="domain" description="Uroporphyrinogen decarboxylase (URO-D)" evidence="1">
    <location>
        <begin position="3"/>
        <end position="336"/>
    </location>
</feature>
<dbReference type="Gene3D" id="3.20.20.210">
    <property type="match status" value="1"/>
</dbReference>
<dbReference type="CDD" id="cd03465">
    <property type="entry name" value="URO-D_like"/>
    <property type="match status" value="1"/>
</dbReference>
<dbReference type="Pfam" id="PF01208">
    <property type="entry name" value="URO-D"/>
    <property type="match status" value="1"/>
</dbReference>
<dbReference type="OrthoDB" id="9780425at2"/>